<proteinExistence type="predicted"/>
<comment type="caution">
    <text evidence="2">The sequence shown here is derived from an EMBL/GenBank/DDBJ whole genome shotgun (WGS) entry which is preliminary data.</text>
</comment>
<organism evidence="2 3">
    <name type="scientific">Phascolomyces articulosus</name>
    <dbReference type="NCBI Taxonomy" id="60185"/>
    <lineage>
        <taxon>Eukaryota</taxon>
        <taxon>Fungi</taxon>
        <taxon>Fungi incertae sedis</taxon>
        <taxon>Mucoromycota</taxon>
        <taxon>Mucoromycotina</taxon>
        <taxon>Mucoromycetes</taxon>
        <taxon>Mucorales</taxon>
        <taxon>Lichtheimiaceae</taxon>
        <taxon>Phascolomyces</taxon>
    </lineage>
</organism>
<evidence type="ECO:0000256" key="1">
    <source>
        <dbReference type="SAM" id="MobiDB-lite"/>
    </source>
</evidence>
<gene>
    <name evidence="2" type="ORF">BDA99DRAFT_522901</name>
</gene>
<dbReference type="EMBL" id="JAIXMP010000032">
    <property type="protein sequence ID" value="KAI9250590.1"/>
    <property type="molecule type" value="Genomic_DNA"/>
</dbReference>
<dbReference type="Proteomes" id="UP001209540">
    <property type="component" value="Unassembled WGS sequence"/>
</dbReference>
<reference evidence="2" key="1">
    <citation type="journal article" date="2022" name="IScience">
        <title>Evolution of zygomycete secretomes and the origins of terrestrial fungal ecologies.</title>
        <authorList>
            <person name="Chang Y."/>
            <person name="Wang Y."/>
            <person name="Mondo S."/>
            <person name="Ahrendt S."/>
            <person name="Andreopoulos W."/>
            <person name="Barry K."/>
            <person name="Beard J."/>
            <person name="Benny G.L."/>
            <person name="Blankenship S."/>
            <person name="Bonito G."/>
            <person name="Cuomo C."/>
            <person name="Desiro A."/>
            <person name="Gervers K.A."/>
            <person name="Hundley H."/>
            <person name="Kuo A."/>
            <person name="LaButti K."/>
            <person name="Lang B.F."/>
            <person name="Lipzen A."/>
            <person name="O'Donnell K."/>
            <person name="Pangilinan J."/>
            <person name="Reynolds N."/>
            <person name="Sandor L."/>
            <person name="Smith M.E."/>
            <person name="Tsang A."/>
            <person name="Grigoriev I.V."/>
            <person name="Stajich J.E."/>
            <person name="Spatafora J.W."/>
        </authorList>
    </citation>
    <scope>NUCLEOTIDE SEQUENCE</scope>
    <source>
        <strain evidence="2">RSA 2281</strain>
    </source>
</reference>
<sequence length="140" mass="16182">MTQQQNGLFYRRFTAQAEPSLPIIRDAAGSDFKRLIEKSRNKDSTTTNNTIDITNEQQQQHSSPPIRPHGFAVGEPIILPLPPNYKRPAPGVLDKVYDWLFSHEDRYFNNDRNELSQDIFPATDFRNSVQKSDRKKLYSS</sequence>
<feature type="compositionally biased region" description="Low complexity" evidence="1">
    <location>
        <begin position="45"/>
        <end position="60"/>
    </location>
</feature>
<accession>A0AAD5K1F6</accession>
<name>A0AAD5K1F6_9FUNG</name>
<feature type="region of interest" description="Disordered" evidence="1">
    <location>
        <begin position="38"/>
        <end position="70"/>
    </location>
</feature>
<evidence type="ECO:0000313" key="2">
    <source>
        <dbReference type="EMBL" id="KAI9250590.1"/>
    </source>
</evidence>
<protein>
    <submittedName>
        <fullName evidence="2">Uncharacterized protein</fullName>
    </submittedName>
</protein>
<reference evidence="2" key="2">
    <citation type="submission" date="2023-02" db="EMBL/GenBank/DDBJ databases">
        <authorList>
            <consortium name="DOE Joint Genome Institute"/>
            <person name="Mondo S.J."/>
            <person name="Chang Y."/>
            <person name="Wang Y."/>
            <person name="Ahrendt S."/>
            <person name="Andreopoulos W."/>
            <person name="Barry K."/>
            <person name="Beard J."/>
            <person name="Benny G.L."/>
            <person name="Blankenship S."/>
            <person name="Bonito G."/>
            <person name="Cuomo C."/>
            <person name="Desiro A."/>
            <person name="Gervers K.A."/>
            <person name="Hundley H."/>
            <person name="Kuo A."/>
            <person name="LaButti K."/>
            <person name="Lang B.F."/>
            <person name="Lipzen A."/>
            <person name="O'Donnell K."/>
            <person name="Pangilinan J."/>
            <person name="Reynolds N."/>
            <person name="Sandor L."/>
            <person name="Smith M.W."/>
            <person name="Tsang A."/>
            <person name="Grigoriev I.V."/>
            <person name="Stajich J.E."/>
            <person name="Spatafora J.W."/>
        </authorList>
    </citation>
    <scope>NUCLEOTIDE SEQUENCE</scope>
    <source>
        <strain evidence="2">RSA 2281</strain>
    </source>
</reference>
<keyword evidence="3" id="KW-1185">Reference proteome</keyword>
<dbReference type="AlphaFoldDB" id="A0AAD5K1F6"/>
<evidence type="ECO:0000313" key="3">
    <source>
        <dbReference type="Proteomes" id="UP001209540"/>
    </source>
</evidence>